<reference evidence="2" key="1">
    <citation type="journal article" date="2022" name="Int. J. Syst. Evol. Microbiol.">
        <title>Genome-based, phenotypic and chemotaxonomic classification of Faecalibacterium strains: proposal of three novel species Faecalibacterium duncaniae sp. nov., Faecalibacterium hattorii sp. nov. and Faecalibacterium gallinarum sp. nov. .</title>
        <authorList>
            <person name="Sakamoto M."/>
            <person name="Sakurai N."/>
            <person name="Tanno H."/>
            <person name="Iino T."/>
            <person name="Ohkuma M."/>
            <person name="Endo A."/>
        </authorList>
    </citation>
    <scope>NUCLEOTIDE SEQUENCE</scope>
    <source>
        <strain evidence="2">JCM 17207</strain>
    </source>
</reference>
<evidence type="ECO:0000256" key="1">
    <source>
        <dbReference type="SAM" id="MobiDB-lite"/>
    </source>
</evidence>
<gene>
    <name evidence="2" type="ORF">JCM17207_19900</name>
</gene>
<evidence type="ECO:0000313" key="2">
    <source>
        <dbReference type="EMBL" id="GJN65365.1"/>
    </source>
</evidence>
<dbReference type="AlphaFoldDB" id="A0AA37J043"/>
<sequence length="303" mass="31964">MKKFWQRPGVWFLGCVCVAGLAVLAWPRTGPAEPASSQTAESCVSSSASQGAASQPEAPADWMDGSFGFTNGAGDAFLVPRMGPELEAPEQLTRAVGENGVVLQLTYAGWQEGTAQDTGRFTADNFDNIPGWRYTVTEGTPGSGKTYYAALENALEPALLETRLGDGRPLDETAAAELEAEKGRAIQNSWQLAGLGEEAEFYLVLFAPEGEDLLASVVVSGPEGLLSKDYPAQLNGGSAWRVDDGGTMDPSLFQLVFAAEDAQGLALGISWLGAEGESTVILRQNGSALEETGPSLYRYTAIG</sequence>
<organism evidence="2 3">
    <name type="scientific">Faecalibacterium gallinarum</name>
    <dbReference type="NCBI Taxonomy" id="2903556"/>
    <lineage>
        <taxon>Bacteria</taxon>
        <taxon>Bacillati</taxon>
        <taxon>Bacillota</taxon>
        <taxon>Clostridia</taxon>
        <taxon>Eubacteriales</taxon>
        <taxon>Oscillospiraceae</taxon>
        <taxon>Faecalibacterium</taxon>
    </lineage>
</organism>
<comment type="caution">
    <text evidence="2">The sequence shown here is derived from an EMBL/GenBank/DDBJ whole genome shotgun (WGS) entry which is preliminary data.</text>
</comment>
<accession>A0AA37J043</accession>
<keyword evidence="3" id="KW-1185">Reference proteome</keyword>
<protein>
    <submittedName>
        <fullName evidence="2">Uncharacterized protein</fullName>
    </submittedName>
</protein>
<dbReference type="RefSeq" id="WP_238317588.1">
    <property type="nucleotide sequence ID" value="NZ_BQKV01000097.1"/>
</dbReference>
<dbReference type="Proteomes" id="UP001055185">
    <property type="component" value="Unassembled WGS sequence"/>
</dbReference>
<dbReference type="EMBL" id="BQKV01000097">
    <property type="protein sequence ID" value="GJN65365.1"/>
    <property type="molecule type" value="Genomic_DNA"/>
</dbReference>
<feature type="compositionally biased region" description="Low complexity" evidence="1">
    <location>
        <begin position="35"/>
        <end position="60"/>
    </location>
</feature>
<name>A0AA37J043_9FIRM</name>
<feature type="region of interest" description="Disordered" evidence="1">
    <location>
        <begin position="29"/>
        <end position="65"/>
    </location>
</feature>
<proteinExistence type="predicted"/>
<evidence type="ECO:0000313" key="3">
    <source>
        <dbReference type="Proteomes" id="UP001055185"/>
    </source>
</evidence>